<dbReference type="OrthoDB" id="9972657at2759"/>
<dbReference type="EMBL" id="CAKAEH010001574">
    <property type="protein sequence ID" value="CAG9537705.1"/>
    <property type="molecule type" value="Genomic_DNA"/>
</dbReference>
<dbReference type="PANTHER" id="PTHR12435">
    <property type="match status" value="1"/>
</dbReference>
<organism evidence="5 6">
    <name type="scientific">Cercopithifilaria johnstoni</name>
    <dbReference type="NCBI Taxonomy" id="2874296"/>
    <lineage>
        <taxon>Eukaryota</taxon>
        <taxon>Metazoa</taxon>
        <taxon>Ecdysozoa</taxon>
        <taxon>Nematoda</taxon>
        <taxon>Chromadorea</taxon>
        <taxon>Rhabditida</taxon>
        <taxon>Spirurina</taxon>
        <taxon>Spiruromorpha</taxon>
        <taxon>Filarioidea</taxon>
        <taxon>Onchocercidae</taxon>
        <taxon>Cercopithifilaria</taxon>
    </lineage>
</organism>
<dbReference type="GO" id="GO:0005524">
    <property type="term" value="F:ATP binding"/>
    <property type="evidence" value="ECO:0007669"/>
    <property type="project" value="UniProtKB-KW"/>
</dbReference>
<evidence type="ECO:0000256" key="2">
    <source>
        <dbReference type="ARBA" id="ARBA00022840"/>
    </source>
</evidence>
<evidence type="ECO:0000256" key="3">
    <source>
        <dbReference type="ARBA" id="ARBA00025768"/>
    </source>
</evidence>
<evidence type="ECO:0000256" key="1">
    <source>
        <dbReference type="ARBA" id="ARBA00022741"/>
    </source>
</evidence>
<sequence length="301" mass="34633">MPLVVVCGKPCSGKSTLAECFCKFVVTRKCQQIEVVSDDRNASFTRSIYKDSRKEQEHRVLLKSEVQRVLSEDCLVICDSLNYIKGFRYELFCIAKLMQTTYCVLYCDASEDICLQLNLEKKEIERYKADDITALMMRFEEPTTANRWDSPLFKVQIGIDGGNRRRHNLGFEQCFCFLGLNEKKLPLEDMYLWLFEGRSLSANESTETESLMPADFLHALDHITKEVITSVVRQQRTALPGDTFIVPNCTLGHGKVLFTRQRSFAELSGLRRQFTSYMKMHPSNDTSKFASLFINYLNANP</sequence>
<name>A0A8J2M9S4_9BILA</name>
<proteinExistence type="inferred from homology"/>
<keyword evidence="6" id="KW-1185">Reference proteome</keyword>
<dbReference type="Gene3D" id="3.40.50.300">
    <property type="entry name" value="P-loop containing nucleotide triphosphate hydrolases"/>
    <property type="match status" value="1"/>
</dbReference>
<dbReference type="Pfam" id="PF08433">
    <property type="entry name" value="KTI12"/>
    <property type="match status" value="1"/>
</dbReference>
<keyword evidence="1" id="KW-0547">Nucleotide-binding</keyword>
<dbReference type="AlphaFoldDB" id="A0A8J2M9S4"/>
<evidence type="ECO:0000313" key="5">
    <source>
        <dbReference type="EMBL" id="CAG9537705.1"/>
    </source>
</evidence>
<evidence type="ECO:0000313" key="6">
    <source>
        <dbReference type="Proteomes" id="UP000746747"/>
    </source>
</evidence>
<comment type="caution">
    <text evidence="5">The sequence shown here is derived from an EMBL/GenBank/DDBJ whole genome shotgun (WGS) entry which is preliminary data.</text>
</comment>
<dbReference type="Proteomes" id="UP000746747">
    <property type="component" value="Unassembled WGS sequence"/>
</dbReference>
<dbReference type="SUPFAM" id="SSF52540">
    <property type="entry name" value="P-loop containing nucleoside triphosphate hydrolases"/>
    <property type="match status" value="1"/>
</dbReference>
<gene>
    <name evidence="5" type="ORF">CJOHNSTONI_LOCUS7486</name>
</gene>
<reference evidence="5" key="1">
    <citation type="submission" date="2021-09" db="EMBL/GenBank/DDBJ databases">
        <authorList>
            <consortium name="Pathogen Informatics"/>
        </authorList>
    </citation>
    <scope>NUCLEOTIDE SEQUENCE</scope>
</reference>
<accession>A0A8J2M9S4</accession>
<comment type="similarity">
    <text evidence="3">Belongs to the KTI12 family.</text>
</comment>
<protein>
    <recommendedName>
        <fullName evidence="4">Protein KTI12 homolog</fullName>
    </recommendedName>
</protein>
<evidence type="ECO:0000256" key="4">
    <source>
        <dbReference type="ARBA" id="ARBA00026170"/>
    </source>
</evidence>
<dbReference type="InterPro" id="IPR027417">
    <property type="entry name" value="P-loop_NTPase"/>
</dbReference>
<dbReference type="InterPro" id="IPR013641">
    <property type="entry name" value="KTI12/PSTK"/>
</dbReference>
<keyword evidence="2" id="KW-0067">ATP-binding</keyword>